<dbReference type="PANTHER" id="PTHR45810">
    <property type="entry name" value="HISTONE H3.2"/>
    <property type="match status" value="1"/>
</dbReference>
<evidence type="ECO:0000313" key="4">
    <source>
        <dbReference type="EMBL" id="KYM76082.1"/>
    </source>
</evidence>
<sequence>MFLTDGLIQDDSCPVSGSKFGLADISNCAWLRAANPYSITNLKAIIRCFFFDERELTSKARDKFASVHKTQNMKIVVSPERNAVRAGLQDRTTIIVSKHKRKSHVLQEIKHLRRTTHFVIPKLSFARLVREIIIDIFPRKNITRIQATALEALQEATEMYLVQFFEDAVLLALHTKRVRNSNSMSTAGPNKQEKKRKRKRRVVPGLPITPISGQ</sequence>
<dbReference type="AlphaFoldDB" id="A0A195AVJ5"/>
<reference evidence="4 5" key="1">
    <citation type="submission" date="2015-09" db="EMBL/GenBank/DDBJ databases">
        <title>Atta colombica WGS genome.</title>
        <authorList>
            <person name="Nygaard S."/>
            <person name="Hu H."/>
            <person name="Boomsma J."/>
            <person name="Zhang G."/>
        </authorList>
    </citation>
    <scope>NUCLEOTIDE SEQUENCE [LARGE SCALE GENOMIC DNA]</scope>
    <source>
        <strain evidence="4">Treedump-2</strain>
        <tissue evidence="4">Whole body</tissue>
    </source>
</reference>
<accession>A0A195AVJ5</accession>
<dbReference type="InterPro" id="IPR000164">
    <property type="entry name" value="Histone_H3/CENP-A"/>
</dbReference>
<dbReference type="InterPro" id="IPR009072">
    <property type="entry name" value="Histone-fold"/>
</dbReference>
<comment type="similarity">
    <text evidence="1">Belongs to the histone H3 family.</text>
</comment>
<proteinExistence type="inferred from homology"/>
<evidence type="ECO:0000256" key="2">
    <source>
        <dbReference type="SAM" id="MobiDB-lite"/>
    </source>
</evidence>
<dbReference type="GO" id="GO:0046982">
    <property type="term" value="F:protein heterodimerization activity"/>
    <property type="evidence" value="ECO:0007669"/>
    <property type="project" value="InterPro"/>
</dbReference>
<dbReference type="SMART" id="SM00428">
    <property type="entry name" value="H3"/>
    <property type="match status" value="1"/>
</dbReference>
<organism evidence="4 5">
    <name type="scientific">Atta colombica</name>
    <dbReference type="NCBI Taxonomy" id="520822"/>
    <lineage>
        <taxon>Eukaryota</taxon>
        <taxon>Metazoa</taxon>
        <taxon>Ecdysozoa</taxon>
        <taxon>Arthropoda</taxon>
        <taxon>Hexapoda</taxon>
        <taxon>Insecta</taxon>
        <taxon>Pterygota</taxon>
        <taxon>Neoptera</taxon>
        <taxon>Endopterygota</taxon>
        <taxon>Hymenoptera</taxon>
        <taxon>Apocrita</taxon>
        <taxon>Aculeata</taxon>
        <taxon>Formicoidea</taxon>
        <taxon>Formicidae</taxon>
        <taxon>Myrmicinae</taxon>
        <taxon>Atta</taxon>
    </lineage>
</organism>
<dbReference type="Gene3D" id="1.10.20.10">
    <property type="entry name" value="Histone, subunit A"/>
    <property type="match status" value="1"/>
</dbReference>
<evidence type="ECO:0000313" key="5">
    <source>
        <dbReference type="Proteomes" id="UP000078540"/>
    </source>
</evidence>
<dbReference type="GO" id="GO:0030527">
    <property type="term" value="F:structural constituent of chromatin"/>
    <property type="evidence" value="ECO:0007669"/>
    <property type="project" value="InterPro"/>
</dbReference>
<dbReference type="GO" id="GO:0003677">
    <property type="term" value="F:DNA binding"/>
    <property type="evidence" value="ECO:0007669"/>
    <property type="project" value="InterPro"/>
</dbReference>
<protein>
    <submittedName>
        <fullName evidence="4">Histone H3-like centromeric protein cse-4</fullName>
    </submittedName>
</protein>
<dbReference type="STRING" id="520822.A0A195AVJ5"/>
<evidence type="ECO:0000256" key="1">
    <source>
        <dbReference type="ARBA" id="ARBA00010343"/>
    </source>
</evidence>
<feature type="compositionally biased region" description="Polar residues" evidence="2">
    <location>
        <begin position="180"/>
        <end position="189"/>
    </location>
</feature>
<feature type="domain" description="Core Histone H2A/H2B/H3" evidence="3">
    <location>
        <begin position="102"/>
        <end position="179"/>
    </location>
</feature>
<evidence type="ECO:0000259" key="3">
    <source>
        <dbReference type="Pfam" id="PF00125"/>
    </source>
</evidence>
<name>A0A195AVJ5_9HYME</name>
<dbReference type="PANTHER" id="PTHR45810:SF1">
    <property type="entry name" value="HISTONE H3-LIKE CENTROMERIC PROTEIN A"/>
    <property type="match status" value="1"/>
</dbReference>
<feature type="region of interest" description="Disordered" evidence="2">
    <location>
        <begin position="180"/>
        <end position="214"/>
    </location>
</feature>
<gene>
    <name evidence="4" type="ORF">ALC53_13567</name>
</gene>
<dbReference type="InterPro" id="IPR007125">
    <property type="entry name" value="H2A/H2B/H3"/>
</dbReference>
<keyword evidence="5" id="KW-1185">Reference proteome</keyword>
<dbReference type="EMBL" id="KQ976736">
    <property type="protein sequence ID" value="KYM76082.1"/>
    <property type="molecule type" value="Genomic_DNA"/>
</dbReference>
<dbReference type="Pfam" id="PF00125">
    <property type="entry name" value="Histone"/>
    <property type="match status" value="1"/>
</dbReference>
<dbReference type="GO" id="GO:0000786">
    <property type="term" value="C:nucleosome"/>
    <property type="evidence" value="ECO:0007669"/>
    <property type="project" value="InterPro"/>
</dbReference>
<dbReference type="SUPFAM" id="SSF47113">
    <property type="entry name" value="Histone-fold"/>
    <property type="match status" value="1"/>
</dbReference>
<dbReference type="Proteomes" id="UP000078540">
    <property type="component" value="Unassembled WGS sequence"/>
</dbReference>
<feature type="compositionally biased region" description="Basic residues" evidence="2">
    <location>
        <begin position="193"/>
        <end position="202"/>
    </location>
</feature>